<proteinExistence type="predicted"/>
<keyword evidence="3" id="KW-1185">Reference proteome</keyword>
<protein>
    <submittedName>
        <fullName evidence="2">DUF4263 domain-containing protein</fullName>
    </submittedName>
</protein>
<dbReference type="InterPro" id="IPR025359">
    <property type="entry name" value="SduA_C"/>
</dbReference>
<evidence type="ECO:0000313" key="3">
    <source>
        <dbReference type="Proteomes" id="UP000463470"/>
    </source>
</evidence>
<dbReference type="EMBL" id="WXEY01000019">
    <property type="protein sequence ID" value="MZP30832.1"/>
    <property type="molecule type" value="Genomic_DNA"/>
</dbReference>
<accession>A0A845L2L4</accession>
<evidence type="ECO:0000259" key="1">
    <source>
        <dbReference type="Pfam" id="PF14082"/>
    </source>
</evidence>
<gene>
    <name evidence="2" type="ORF">GTO91_14025</name>
</gene>
<comment type="caution">
    <text evidence="2">The sequence shown here is derived from an EMBL/GenBank/DDBJ whole genome shotgun (WGS) entry which is preliminary data.</text>
</comment>
<evidence type="ECO:0000313" key="2">
    <source>
        <dbReference type="EMBL" id="MZP30832.1"/>
    </source>
</evidence>
<name>A0A845L2L4_9FIRM</name>
<sequence>MPKETLLESHDNNIKRIYVYDESNPQNRTLVYEIDIQKEIIKMYSTDLFSIKDITIEGFNKLPDCFDEKGYIKAGASYYINKRLSTKDVDKLVISKFKKDDFHDNTLVLSYSSLSKLVDKLKYISSESKRERSLFVDEFFHLIFPDLFEEVTYSSRSRKKKVIENLDEEIIKHFEPDDLIKLEEFYSKLLELRYQNKNTKLKLVQRTKIKVDNITLKYVIEEFEDKLSKGVLESEWGDFLQKHLYLLNSKYTRCIPELNVVLGGDRRVDFGLIDLYSYLDIFEIKKPETRILSEKTDRGNYYWHNETVKALTQAEKYLFNAERKGANLSEDIKREKGLDVYIVKPRAIVMLGHSNQLINDNMKLDFRILRSSLKNVEILTYDELLEQLKNQLLKVYN</sequence>
<dbReference type="AlphaFoldDB" id="A0A845L2L4"/>
<dbReference type="Pfam" id="PF14082">
    <property type="entry name" value="SduA_C"/>
    <property type="match status" value="1"/>
</dbReference>
<reference evidence="2 3" key="1">
    <citation type="submission" date="2020-01" db="EMBL/GenBank/DDBJ databases">
        <title>Whole-genome sequence of Heliobacterium undosum DSM 13378.</title>
        <authorList>
            <person name="Kyndt J.A."/>
            <person name="Meyer T.E."/>
        </authorList>
    </citation>
    <scope>NUCLEOTIDE SEQUENCE [LARGE SCALE GENOMIC DNA]</scope>
    <source>
        <strain evidence="2 3">DSM 13378</strain>
    </source>
</reference>
<dbReference type="Proteomes" id="UP000463470">
    <property type="component" value="Unassembled WGS sequence"/>
</dbReference>
<organism evidence="2 3">
    <name type="scientific">Heliomicrobium undosum</name>
    <dbReference type="NCBI Taxonomy" id="121734"/>
    <lineage>
        <taxon>Bacteria</taxon>
        <taxon>Bacillati</taxon>
        <taxon>Bacillota</taxon>
        <taxon>Clostridia</taxon>
        <taxon>Eubacteriales</taxon>
        <taxon>Heliobacteriaceae</taxon>
        <taxon>Heliomicrobium</taxon>
    </lineage>
</organism>
<feature type="domain" description="Shedu protein SduA C-terminal" evidence="1">
    <location>
        <begin position="233"/>
        <end position="385"/>
    </location>
</feature>
<dbReference type="OrthoDB" id="2080979at2"/>
<dbReference type="RefSeq" id="WP_161259353.1">
    <property type="nucleotide sequence ID" value="NZ_WXEY01000019.1"/>
</dbReference>